<feature type="transmembrane region" description="Helical" evidence="2">
    <location>
        <begin position="12"/>
        <end position="33"/>
    </location>
</feature>
<protein>
    <submittedName>
        <fullName evidence="3">Uncharacterized protein</fullName>
    </submittedName>
</protein>
<name>A0A1B6CCS4_9HEMI</name>
<keyword evidence="2" id="KW-1133">Transmembrane helix</keyword>
<feature type="non-terminal residue" evidence="3">
    <location>
        <position position="120"/>
    </location>
</feature>
<reference evidence="3" key="1">
    <citation type="submission" date="2015-12" db="EMBL/GenBank/DDBJ databases">
        <title>De novo transcriptome assembly of four potential Pierce s Disease insect vectors from Arizona vineyards.</title>
        <authorList>
            <person name="Tassone E.E."/>
        </authorList>
    </citation>
    <scope>NUCLEOTIDE SEQUENCE</scope>
</reference>
<keyword evidence="2" id="KW-0812">Transmembrane</keyword>
<organism evidence="3">
    <name type="scientific">Clastoptera arizonana</name>
    <name type="common">Arizona spittle bug</name>
    <dbReference type="NCBI Taxonomy" id="38151"/>
    <lineage>
        <taxon>Eukaryota</taxon>
        <taxon>Metazoa</taxon>
        <taxon>Ecdysozoa</taxon>
        <taxon>Arthropoda</taxon>
        <taxon>Hexapoda</taxon>
        <taxon>Insecta</taxon>
        <taxon>Pterygota</taxon>
        <taxon>Neoptera</taxon>
        <taxon>Paraneoptera</taxon>
        <taxon>Hemiptera</taxon>
        <taxon>Auchenorrhyncha</taxon>
        <taxon>Cercopoidea</taxon>
        <taxon>Clastopteridae</taxon>
        <taxon>Clastoptera</taxon>
    </lineage>
</organism>
<dbReference type="AlphaFoldDB" id="A0A1B6CCS4"/>
<evidence type="ECO:0000256" key="1">
    <source>
        <dbReference type="SAM" id="MobiDB-lite"/>
    </source>
</evidence>
<feature type="region of interest" description="Disordered" evidence="1">
    <location>
        <begin position="43"/>
        <end position="120"/>
    </location>
</feature>
<proteinExistence type="predicted"/>
<evidence type="ECO:0000256" key="2">
    <source>
        <dbReference type="SAM" id="Phobius"/>
    </source>
</evidence>
<sequence>FFFAKYPSKALLLHHCTFIPSIFVFSTLGVSTLNNLKPCTTEMEQNQQTEEHRGHGDAGPDIQPVVVQQQAPPHHDGEVQHNAPAPEQQEVNAPVAQEENVREVGPAGDAIPADVQQAGN</sequence>
<feature type="non-terminal residue" evidence="3">
    <location>
        <position position="1"/>
    </location>
</feature>
<dbReference type="EMBL" id="GEDC01026022">
    <property type="protein sequence ID" value="JAS11276.1"/>
    <property type="molecule type" value="Transcribed_RNA"/>
</dbReference>
<feature type="compositionally biased region" description="Low complexity" evidence="1">
    <location>
        <begin position="63"/>
        <end position="72"/>
    </location>
</feature>
<keyword evidence="2" id="KW-0472">Membrane</keyword>
<gene>
    <name evidence="3" type="ORF">g.6232</name>
</gene>
<feature type="compositionally biased region" description="Basic and acidic residues" evidence="1">
    <location>
        <begin position="49"/>
        <end position="58"/>
    </location>
</feature>
<evidence type="ECO:0000313" key="3">
    <source>
        <dbReference type="EMBL" id="JAS11276.1"/>
    </source>
</evidence>
<accession>A0A1B6CCS4</accession>